<reference evidence="5" key="1">
    <citation type="submission" date="2021-03" db="EMBL/GenBank/DDBJ databases">
        <authorList>
            <person name="Bekaert M."/>
        </authorList>
    </citation>
    <scope>NUCLEOTIDE SEQUENCE</scope>
</reference>
<accession>A0A8S3RZP7</accession>
<dbReference type="GO" id="GO:0016491">
    <property type="term" value="F:oxidoreductase activity"/>
    <property type="evidence" value="ECO:0007669"/>
    <property type="project" value="UniProtKB-KW"/>
</dbReference>
<feature type="domain" description="NADP-dependent oxidoreductase" evidence="4">
    <location>
        <begin position="18"/>
        <end position="306"/>
    </location>
</feature>
<dbReference type="SUPFAM" id="SSF51430">
    <property type="entry name" value="NAD(P)-linked oxidoreductase"/>
    <property type="match status" value="1"/>
</dbReference>
<feature type="compositionally biased region" description="Basic and acidic residues" evidence="3">
    <location>
        <begin position="554"/>
        <end position="564"/>
    </location>
</feature>
<gene>
    <name evidence="5" type="ORF">MEDL_27692</name>
</gene>
<dbReference type="OrthoDB" id="48988at2759"/>
<dbReference type="InterPro" id="IPR050523">
    <property type="entry name" value="AKR_Detox_Biosynth"/>
</dbReference>
<evidence type="ECO:0000256" key="1">
    <source>
        <dbReference type="ARBA" id="ARBA00023002"/>
    </source>
</evidence>
<dbReference type="PANTHER" id="PTHR43364:SF4">
    <property type="entry name" value="NAD(P)-LINKED OXIDOREDUCTASE SUPERFAMILY PROTEIN"/>
    <property type="match status" value="1"/>
</dbReference>
<feature type="compositionally biased region" description="Polar residues" evidence="3">
    <location>
        <begin position="463"/>
        <end position="472"/>
    </location>
</feature>
<dbReference type="EMBL" id="CAJPWZ010001387">
    <property type="protein sequence ID" value="CAG2213787.1"/>
    <property type="molecule type" value="Genomic_DNA"/>
</dbReference>
<dbReference type="Proteomes" id="UP000683360">
    <property type="component" value="Unassembled WGS sequence"/>
</dbReference>
<dbReference type="Pfam" id="PF00248">
    <property type="entry name" value="Aldo_ket_red"/>
    <property type="match status" value="1"/>
</dbReference>
<comment type="caution">
    <text evidence="5">The sequence shown here is derived from an EMBL/GenBank/DDBJ whole genome shotgun (WGS) entry which is preliminary data.</text>
</comment>
<feature type="region of interest" description="Disordered" evidence="3">
    <location>
        <begin position="532"/>
        <end position="646"/>
    </location>
</feature>
<evidence type="ECO:0000313" key="6">
    <source>
        <dbReference type="Proteomes" id="UP000683360"/>
    </source>
</evidence>
<dbReference type="CDD" id="cd19085">
    <property type="entry name" value="AKR_AKR11B3"/>
    <property type="match status" value="1"/>
</dbReference>
<evidence type="ECO:0000313" key="5">
    <source>
        <dbReference type="EMBL" id="CAG2213787.1"/>
    </source>
</evidence>
<name>A0A8S3RZP7_MYTED</name>
<keyword evidence="6" id="KW-1185">Reference proteome</keyword>
<feature type="region of interest" description="Disordered" evidence="3">
    <location>
        <begin position="334"/>
        <end position="474"/>
    </location>
</feature>
<dbReference type="InterPro" id="IPR020471">
    <property type="entry name" value="AKR"/>
</dbReference>
<evidence type="ECO:0000256" key="3">
    <source>
        <dbReference type="SAM" id="MobiDB-lite"/>
    </source>
</evidence>
<evidence type="ECO:0000256" key="2">
    <source>
        <dbReference type="ARBA" id="ARBA00038157"/>
    </source>
</evidence>
<protein>
    <recommendedName>
        <fullName evidence="4">NADP-dependent oxidoreductase domain-containing protein</fullName>
    </recommendedName>
</protein>
<organism evidence="5 6">
    <name type="scientific">Mytilus edulis</name>
    <name type="common">Blue mussel</name>
    <dbReference type="NCBI Taxonomy" id="6550"/>
    <lineage>
        <taxon>Eukaryota</taxon>
        <taxon>Metazoa</taxon>
        <taxon>Spiralia</taxon>
        <taxon>Lophotrochozoa</taxon>
        <taxon>Mollusca</taxon>
        <taxon>Bivalvia</taxon>
        <taxon>Autobranchia</taxon>
        <taxon>Pteriomorphia</taxon>
        <taxon>Mytilida</taxon>
        <taxon>Mytiloidea</taxon>
        <taxon>Mytilidae</taxon>
        <taxon>Mytilinae</taxon>
        <taxon>Mytilus</taxon>
    </lineage>
</organism>
<dbReference type="InterPro" id="IPR023210">
    <property type="entry name" value="NADP_OxRdtase_dom"/>
</dbReference>
<sequence>MSAVPRITIPGTDLNVSRICLGTWQFNDNKETNAWEAQSEEVSRAIVTKCLEVGINFFDTAEGYAGSEQVLGRALQGRRQEAIIATKFGFREGPNTPPYNAVQIDEAITKALTKLQTSYVDLLQIHFPSFVADVSDCVKELNRQIALGRIRYYGLSNYGPKNLKNFLDLGGKPVSNQMGYNLLWRSAEHEVIPLCKENNISILAYSPLQQGLLTGKFTKLDDVPMGRRLTKLFHTSGNPKTRHGQDGAEDEMFTAIAKMKNICQRANVDMGKASLAWLLQQDNVPVAITGASSPDQIVKNIDVPTLPQMDGEEEWSDWSDTDLLKIHNYYELNGGQSTGEPQHTTSASQNQHTKSPVNGVNESNHCISEESENRPSHIFKNGRNETNASCSNTSEIELSSTLTDQSSAATNTTDISGGNQDENMHNGSESSQVQHEVVQSKHQSILQNNKTAEIPEHRPLAGYTSNDSSNDDTPLIKLTKNKLRLKKQDALRKSALKRLLNAKRYIYNVRDKRTNAGNMTPVPRKKLYHFRKRQIPIKQTPMSTSDLSDDSGDELYKPSKKDLQSSDSDMTSERDSASEPESLSNIQLVKPKKRLRDKNWKRKGKSLKKKFEKKRKIVHATSSQSHRSGPWKIREKKIMQKQSLQP</sequence>
<evidence type="ECO:0000259" key="4">
    <source>
        <dbReference type="Pfam" id="PF00248"/>
    </source>
</evidence>
<keyword evidence="1" id="KW-0560">Oxidoreductase</keyword>
<feature type="compositionally biased region" description="Polar residues" evidence="3">
    <location>
        <begin position="384"/>
        <end position="434"/>
    </location>
</feature>
<comment type="similarity">
    <text evidence="2">Belongs to the aldo/keto reductase family. Aldo/keto reductase 2 subfamily.</text>
</comment>
<dbReference type="Gene3D" id="3.20.20.100">
    <property type="entry name" value="NADP-dependent oxidoreductase domain"/>
    <property type="match status" value="1"/>
</dbReference>
<feature type="compositionally biased region" description="Polar residues" evidence="3">
    <location>
        <begin position="334"/>
        <end position="366"/>
    </location>
</feature>
<feature type="compositionally biased region" description="Basic residues" evidence="3">
    <location>
        <begin position="590"/>
        <end position="618"/>
    </location>
</feature>
<dbReference type="PANTHER" id="PTHR43364">
    <property type="entry name" value="NADH-SPECIFIC METHYLGLYOXAL REDUCTASE-RELATED"/>
    <property type="match status" value="1"/>
</dbReference>
<dbReference type="InterPro" id="IPR036812">
    <property type="entry name" value="NAD(P)_OxRdtase_dom_sf"/>
</dbReference>
<dbReference type="AlphaFoldDB" id="A0A8S3RZP7"/>
<dbReference type="PRINTS" id="PR00069">
    <property type="entry name" value="ALDKETRDTASE"/>
</dbReference>
<feature type="compositionally biased region" description="Polar residues" evidence="3">
    <location>
        <begin position="440"/>
        <end position="451"/>
    </location>
</feature>
<proteinExistence type="inferred from homology"/>